<feature type="region of interest" description="Disordered" evidence="2">
    <location>
        <begin position="409"/>
        <end position="429"/>
    </location>
</feature>
<dbReference type="KEGG" id="kse:Ksed_03270"/>
<dbReference type="EMBL" id="CP001686">
    <property type="protein sequence ID" value="ACV05404.1"/>
    <property type="molecule type" value="Genomic_DNA"/>
</dbReference>
<dbReference type="SUPFAM" id="SSF103088">
    <property type="entry name" value="OmpA-like"/>
    <property type="match status" value="1"/>
</dbReference>
<dbReference type="HOGENOM" id="CLU_626685_0_0_11"/>
<feature type="region of interest" description="Disordered" evidence="2">
    <location>
        <begin position="1"/>
        <end position="23"/>
    </location>
</feature>
<name>C7NK17_KYTSD</name>
<feature type="compositionally biased region" description="Low complexity" evidence="2">
    <location>
        <begin position="76"/>
        <end position="95"/>
    </location>
</feature>
<dbReference type="GO" id="GO:0016020">
    <property type="term" value="C:membrane"/>
    <property type="evidence" value="ECO:0007669"/>
    <property type="project" value="UniProtKB-UniRule"/>
</dbReference>
<dbReference type="Gene3D" id="3.40.1520.20">
    <property type="match status" value="1"/>
</dbReference>
<feature type="compositionally biased region" description="Low complexity" evidence="2">
    <location>
        <begin position="221"/>
        <end position="282"/>
    </location>
</feature>
<keyword evidence="3" id="KW-1133">Transmembrane helix</keyword>
<dbReference type="Gene3D" id="3.30.1330.60">
    <property type="entry name" value="OmpA-like domain"/>
    <property type="match status" value="1"/>
</dbReference>
<dbReference type="PANTHER" id="PTHR30329:SF21">
    <property type="entry name" value="LIPOPROTEIN YIAD-RELATED"/>
    <property type="match status" value="1"/>
</dbReference>
<evidence type="ECO:0000313" key="6">
    <source>
        <dbReference type="Proteomes" id="UP000006666"/>
    </source>
</evidence>
<evidence type="ECO:0000313" key="5">
    <source>
        <dbReference type="EMBL" id="ACV05404.1"/>
    </source>
</evidence>
<dbReference type="RefSeq" id="WP_012801822.1">
    <property type="nucleotide sequence ID" value="NC_013169.1"/>
</dbReference>
<dbReference type="InterPro" id="IPR050330">
    <property type="entry name" value="Bact_OuterMem_StrucFunc"/>
</dbReference>
<feature type="compositionally biased region" description="Basic and acidic residues" evidence="2">
    <location>
        <begin position="7"/>
        <end position="23"/>
    </location>
</feature>
<evidence type="ECO:0000259" key="4">
    <source>
        <dbReference type="PROSITE" id="PS51123"/>
    </source>
</evidence>
<accession>C7NK17</accession>
<evidence type="ECO:0000256" key="2">
    <source>
        <dbReference type="SAM" id="MobiDB-lite"/>
    </source>
</evidence>
<feature type="region of interest" description="Disordered" evidence="2">
    <location>
        <begin position="213"/>
        <end position="309"/>
    </location>
</feature>
<dbReference type="Proteomes" id="UP000006666">
    <property type="component" value="Chromosome"/>
</dbReference>
<keyword evidence="6" id="KW-1185">Reference proteome</keyword>
<feature type="compositionally biased region" description="Polar residues" evidence="2">
    <location>
        <begin position="409"/>
        <end position="420"/>
    </location>
</feature>
<keyword evidence="1 3" id="KW-0472">Membrane</keyword>
<proteinExistence type="predicted"/>
<dbReference type="PROSITE" id="PS51123">
    <property type="entry name" value="OMPA_2"/>
    <property type="match status" value="1"/>
</dbReference>
<dbReference type="CDD" id="cd07185">
    <property type="entry name" value="OmpA_C-like"/>
    <property type="match status" value="1"/>
</dbReference>
<gene>
    <name evidence="5" type="ordered locus">Ksed_03270</name>
</gene>
<keyword evidence="3" id="KW-0812">Transmembrane</keyword>
<dbReference type="InterPro" id="IPR006665">
    <property type="entry name" value="OmpA-like"/>
</dbReference>
<evidence type="ECO:0000256" key="1">
    <source>
        <dbReference type="PROSITE-ProRule" id="PRU00473"/>
    </source>
</evidence>
<feature type="region of interest" description="Disordered" evidence="2">
    <location>
        <begin position="71"/>
        <end position="95"/>
    </location>
</feature>
<dbReference type="eggNOG" id="COG2885">
    <property type="taxonomic scope" value="Bacteria"/>
</dbReference>
<dbReference type="InterPro" id="IPR036737">
    <property type="entry name" value="OmpA-like_sf"/>
</dbReference>
<feature type="transmembrane region" description="Helical" evidence="3">
    <location>
        <begin position="46"/>
        <end position="65"/>
    </location>
</feature>
<protein>
    <submittedName>
        <fullName evidence="5">Outer membrane protein/peptidoglycan-associated (Lipo)protein</fullName>
    </submittedName>
</protein>
<organism evidence="5 6">
    <name type="scientific">Kytococcus sedentarius (strain ATCC 14392 / DSM 20547 / JCM 11482 / CCUG 33030 / NBRC 15357 / NCTC 11040 / CCM 314 / 541)</name>
    <name type="common">Micrococcus sedentarius</name>
    <dbReference type="NCBI Taxonomy" id="478801"/>
    <lineage>
        <taxon>Bacteria</taxon>
        <taxon>Bacillati</taxon>
        <taxon>Actinomycetota</taxon>
        <taxon>Actinomycetes</taxon>
        <taxon>Micrococcales</taxon>
        <taxon>Kytococcaceae</taxon>
        <taxon>Kytococcus</taxon>
    </lineage>
</organism>
<evidence type="ECO:0000256" key="3">
    <source>
        <dbReference type="SAM" id="Phobius"/>
    </source>
</evidence>
<dbReference type="PANTHER" id="PTHR30329">
    <property type="entry name" value="STATOR ELEMENT OF FLAGELLAR MOTOR COMPLEX"/>
    <property type="match status" value="1"/>
</dbReference>
<dbReference type="AlphaFoldDB" id="C7NK17"/>
<dbReference type="STRING" id="478801.Ksed_03270"/>
<sequence>MSDNWGEDDRLEARDGDGVDRYDISDEDHEEWYEVSRRYRRGLGGWWWLALLAIPLLLALLGMLFGGDDEGEGDGDASSSTNSGNTSSSTNSAEAPSAAAVSYTGGADKVSFSATAPSEADRDALVKAVENANEGKTVTSEVSVDESAPLVTGPALGALTAALTAGGDDLSISGDAEALTLSGEVADAAAKKKVASELAKVYPDAEITNELTAAAGGGGKSPSAKPSASSPAESSPAESSPAAPSPSASSPAAPSPSASSPAPSPSTTSEPSPSATSEPAPSVTSEPTKTPDPSRTDEPGPDPSVDPGLAAVNKIEDLTCKNAPASMKGISAAYPMRFPSSSDALYGESAVNAARIGEKLAGCDFDVVVVGHTDSVGGEVNERLSAFRAEKIAQALVVAGVDFDRIQQSNASASQPIASNETEDGRAKNRRVEILVK</sequence>
<reference evidence="5 6" key="1">
    <citation type="journal article" date="2009" name="Stand. Genomic Sci.">
        <title>Complete genome sequence of Kytococcus sedentarius type strain (541).</title>
        <authorList>
            <person name="Sims D."/>
            <person name="Brettin T."/>
            <person name="Detter J.C."/>
            <person name="Han C."/>
            <person name="Lapidus A."/>
            <person name="Copeland A."/>
            <person name="Glavina Del Rio T."/>
            <person name="Nolan M."/>
            <person name="Chen F."/>
            <person name="Lucas S."/>
            <person name="Tice H."/>
            <person name="Cheng J.F."/>
            <person name="Bruce D."/>
            <person name="Goodwin L."/>
            <person name="Pitluck S."/>
            <person name="Ovchinnikova G."/>
            <person name="Pati A."/>
            <person name="Ivanova N."/>
            <person name="Mavrommatis K."/>
            <person name="Chen A."/>
            <person name="Palaniappan K."/>
            <person name="D'haeseleer P."/>
            <person name="Chain P."/>
            <person name="Bristow J."/>
            <person name="Eisen J.A."/>
            <person name="Markowitz V."/>
            <person name="Hugenholtz P."/>
            <person name="Schneider S."/>
            <person name="Goker M."/>
            <person name="Pukall R."/>
            <person name="Kyrpides N.C."/>
            <person name="Klenk H.P."/>
        </authorList>
    </citation>
    <scope>NUCLEOTIDE SEQUENCE [LARGE SCALE GENOMIC DNA]</scope>
    <source>
        <strain evidence="6">ATCC 14392 / DSM 20547 / JCM 11482 / CCUG 33030 / NBRC 15357 / NCTC 11040 / CCM 314 / 541</strain>
    </source>
</reference>
<dbReference type="Pfam" id="PF00691">
    <property type="entry name" value="OmpA"/>
    <property type="match status" value="1"/>
</dbReference>
<feature type="domain" description="OmpA-like" evidence="4">
    <location>
        <begin position="325"/>
        <end position="437"/>
    </location>
</feature>